<dbReference type="InterPro" id="IPR015422">
    <property type="entry name" value="PyrdxlP-dep_Trfase_small"/>
</dbReference>
<dbReference type="SUPFAM" id="SSF53383">
    <property type="entry name" value="PLP-dependent transferases"/>
    <property type="match status" value="1"/>
</dbReference>
<dbReference type="CDD" id="cd00609">
    <property type="entry name" value="AAT_like"/>
    <property type="match status" value="1"/>
</dbReference>
<dbReference type="GO" id="GO:0008483">
    <property type="term" value="F:transaminase activity"/>
    <property type="evidence" value="ECO:0007669"/>
    <property type="project" value="UniProtKB-KW"/>
</dbReference>
<reference evidence="8 9" key="1">
    <citation type="submission" date="2017-05" db="EMBL/GenBank/DDBJ databases">
        <title>Complete and WGS of Bordetella genogroups.</title>
        <authorList>
            <person name="Spilker T."/>
            <person name="Lipuma J."/>
        </authorList>
    </citation>
    <scope>NUCLEOTIDE SEQUENCE [LARGE SCALE GENOMIC DNA]</scope>
    <source>
        <strain evidence="8 9">AU9795</strain>
    </source>
</reference>
<evidence type="ECO:0000256" key="2">
    <source>
        <dbReference type="ARBA" id="ARBA00007441"/>
    </source>
</evidence>
<accession>A0ABX4ETJ6</accession>
<keyword evidence="5" id="KW-0663">Pyridoxal phosphate</keyword>
<keyword evidence="3 6" id="KW-0032">Aminotransferase</keyword>
<evidence type="ECO:0000256" key="5">
    <source>
        <dbReference type="ARBA" id="ARBA00022898"/>
    </source>
</evidence>
<gene>
    <name evidence="8" type="ORF">CAL27_22935</name>
</gene>
<dbReference type="Gene3D" id="3.40.640.10">
    <property type="entry name" value="Type I PLP-dependent aspartate aminotransferase-like (Major domain)"/>
    <property type="match status" value="1"/>
</dbReference>
<evidence type="ECO:0000256" key="1">
    <source>
        <dbReference type="ARBA" id="ARBA00001933"/>
    </source>
</evidence>
<dbReference type="Gene3D" id="3.90.1150.10">
    <property type="entry name" value="Aspartate Aminotransferase, domain 1"/>
    <property type="match status" value="1"/>
</dbReference>
<dbReference type="Proteomes" id="UP000216354">
    <property type="component" value="Unassembled WGS sequence"/>
</dbReference>
<feature type="domain" description="Aminotransferase class I/classII large" evidence="7">
    <location>
        <begin position="32"/>
        <end position="392"/>
    </location>
</feature>
<evidence type="ECO:0000256" key="4">
    <source>
        <dbReference type="ARBA" id="ARBA00022679"/>
    </source>
</evidence>
<organism evidence="8 9">
    <name type="scientific">Bordetella genomosp. 1</name>
    <dbReference type="NCBI Taxonomy" id="1395607"/>
    <lineage>
        <taxon>Bacteria</taxon>
        <taxon>Pseudomonadati</taxon>
        <taxon>Pseudomonadota</taxon>
        <taxon>Betaproteobacteria</taxon>
        <taxon>Burkholderiales</taxon>
        <taxon>Alcaligenaceae</taxon>
        <taxon>Bordetella</taxon>
    </lineage>
</organism>
<name>A0ABX4ETJ6_9BORD</name>
<evidence type="ECO:0000256" key="6">
    <source>
        <dbReference type="RuleBase" id="RU000481"/>
    </source>
</evidence>
<comment type="caution">
    <text evidence="8">The sequence shown here is derived from an EMBL/GenBank/DDBJ whole genome shotgun (WGS) entry which is preliminary data.</text>
</comment>
<dbReference type="PANTHER" id="PTHR46383:SF1">
    <property type="entry name" value="ASPARTATE AMINOTRANSFERASE"/>
    <property type="match status" value="1"/>
</dbReference>
<proteinExistence type="inferred from homology"/>
<evidence type="ECO:0000256" key="3">
    <source>
        <dbReference type="ARBA" id="ARBA00022576"/>
    </source>
</evidence>
<dbReference type="EC" id="2.6.1.-" evidence="6"/>
<evidence type="ECO:0000259" key="7">
    <source>
        <dbReference type="Pfam" id="PF00155"/>
    </source>
</evidence>
<dbReference type="PANTHER" id="PTHR46383">
    <property type="entry name" value="ASPARTATE AMINOTRANSFERASE"/>
    <property type="match status" value="1"/>
</dbReference>
<dbReference type="RefSeq" id="WP_094832901.1">
    <property type="nucleotide sequence ID" value="NZ_NEVR01000006.1"/>
</dbReference>
<dbReference type="EMBL" id="NEVR01000006">
    <property type="protein sequence ID" value="OZI57105.1"/>
    <property type="molecule type" value="Genomic_DNA"/>
</dbReference>
<keyword evidence="9" id="KW-1185">Reference proteome</keyword>
<dbReference type="InterPro" id="IPR004839">
    <property type="entry name" value="Aminotransferase_I/II_large"/>
</dbReference>
<comment type="similarity">
    <text evidence="2 6">Belongs to the class-I pyridoxal-phosphate-dependent aminotransferase family.</text>
</comment>
<sequence>MSFIAEKIKRIKLSPSVATRAIVAQLREEGRRIIDLTVGEPDFSTPAHICDAAAAAMRQGQTKYPPAQGTLALRRAVRARLLEETGVDYPESRIIVGTGAKQVLYNGLAATLNDGDEVIIPAPYWVSYPDMVLVNGGVPVAVATTPETQYKLTLAALEAAITPRTKWLMLNAPSNPTGAIYTADDWRGLTEVLARHPHVWLMTDDIYARLNFTDTPTVHPLQIAPGLASRTLVVNGVSKAYAMTGWRIGYGAGPDELIKAMAILQSQSTSGASSISQAAALEALAGPQDCVAEFAGIFKTRRDAAVAALTGAPGLKVVVPEGAFYVFPDCNGVLGKRTADGKRIETDTDFVHYLLREAGVAVIDGTPYGVPGTFRLSFAASLADIEQGCAAIRAACEKLN</sequence>
<dbReference type="InterPro" id="IPR015421">
    <property type="entry name" value="PyrdxlP-dep_Trfase_major"/>
</dbReference>
<dbReference type="InterPro" id="IPR015424">
    <property type="entry name" value="PyrdxlP-dep_Trfase"/>
</dbReference>
<evidence type="ECO:0000313" key="8">
    <source>
        <dbReference type="EMBL" id="OZI57105.1"/>
    </source>
</evidence>
<dbReference type="Pfam" id="PF00155">
    <property type="entry name" value="Aminotran_1_2"/>
    <property type="match status" value="1"/>
</dbReference>
<dbReference type="PROSITE" id="PS00105">
    <property type="entry name" value="AA_TRANSFER_CLASS_1"/>
    <property type="match status" value="1"/>
</dbReference>
<comment type="cofactor">
    <cofactor evidence="1 6">
        <name>pyridoxal 5'-phosphate</name>
        <dbReference type="ChEBI" id="CHEBI:597326"/>
    </cofactor>
</comment>
<protein>
    <recommendedName>
        <fullName evidence="6">Aminotransferase</fullName>
        <ecNumber evidence="6">2.6.1.-</ecNumber>
    </recommendedName>
</protein>
<keyword evidence="4 6" id="KW-0808">Transferase</keyword>
<evidence type="ECO:0000313" key="9">
    <source>
        <dbReference type="Proteomes" id="UP000216354"/>
    </source>
</evidence>
<dbReference type="InterPro" id="IPR004838">
    <property type="entry name" value="NHTrfase_class1_PyrdxlP-BS"/>
</dbReference>
<dbReference type="InterPro" id="IPR050596">
    <property type="entry name" value="AspAT/PAT-like"/>
</dbReference>